<comment type="similarity">
    <text evidence="2">Belongs to the SecY/SEC61-alpha family.</text>
</comment>
<evidence type="ECO:0000256" key="8">
    <source>
        <dbReference type="ARBA" id="ARBA00023136"/>
    </source>
</evidence>
<reference evidence="11" key="1">
    <citation type="journal article" date="2014" name="Front. Microbiol.">
        <title>High frequency of phylogenetically diverse reductive dehalogenase-homologous genes in deep subseafloor sedimentary metagenomes.</title>
        <authorList>
            <person name="Kawai M."/>
            <person name="Futagami T."/>
            <person name="Toyoda A."/>
            <person name="Takaki Y."/>
            <person name="Nishi S."/>
            <person name="Hori S."/>
            <person name="Arai W."/>
            <person name="Tsubouchi T."/>
            <person name="Morono Y."/>
            <person name="Uchiyama I."/>
            <person name="Ito T."/>
            <person name="Fujiyama A."/>
            <person name="Inagaki F."/>
            <person name="Takami H."/>
        </authorList>
    </citation>
    <scope>NUCLEOTIDE SEQUENCE</scope>
    <source>
        <strain evidence="11">Expedition CK06-06</strain>
    </source>
</reference>
<dbReference type="GO" id="GO:0012505">
    <property type="term" value="C:endomembrane system"/>
    <property type="evidence" value="ECO:0007669"/>
    <property type="project" value="UniProtKB-SubCell"/>
</dbReference>
<protein>
    <recommendedName>
        <fullName evidence="10">Translocon Sec61/SecY plug domain-containing protein</fullName>
    </recommendedName>
</protein>
<evidence type="ECO:0000256" key="1">
    <source>
        <dbReference type="ARBA" id="ARBA00004127"/>
    </source>
</evidence>
<dbReference type="GO" id="GO:0015031">
    <property type="term" value="P:protein transport"/>
    <property type="evidence" value="ECO:0007669"/>
    <property type="project" value="UniProtKB-KW"/>
</dbReference>
<dbReference type="InterPro" id="IPR019561">
    <property type="entry name" value="Translocon_Sec61/SecY_plug_dom"/>
</dbReference>
<name>X1JV71_9ZZZZ</name>
<dbReference type="PANTHER" id="PTHR10906">
    <property type="entry name" value="SECY/SEC61-ALPHA FAMILY MEMBER"/>
    <property type="match status" value="1"/>
</dbReference>
<evidence type="ECO:0000256" key="5">
    <source>
        <dbReference type="ARBA" id="ARBA00022927"/>
    </source>
</evidence>
<dbReference type="EMBL" id="BARU01028706">
    <property type="protein sequence ID" value="GAH73693.1"/>
    <property type="molecule type" value="Genomic_DNA"/>
</dbReference>
<evidence type="ECO:0000256" key="4">
    <source>
        <dbReference type="ARBA" id="ARBA00022692"/>
    </source>
</evidence>
<dbReference type="InterPro" id="IPR030659">
    <property type="entry name" value="SecY_CS"/>
</dbReference>
<dbReference type="GO" id="GO:0016020">
    <property type="term" value="C:membrane"/>
    <property type="evidence" value="ECO:0007669"/>
    <property type="project" value="InterPro"/>
</dbReference>
<sequence>MLNIPIFGIPETGGTDPFFAMRAILASQRGSLAELGIGPIVTAGLIMQLLVGSQIIKVDFTNPEERALYTGSQKILAILMTLFESLAYILGGAYGELTFQAQIIVLLQLVIAGFTILLMDEVIQKGYGLGSGISLFIAASVSYTIFDGMFSLSQEQIGGFNWYR</sequence>
<feature type="transmembrane region" description="Helical" evidence="9">
    <location>
        <begin position="126"/>
        <end position="146"/>
    </location>
</feature>
<feature type="transmembrane region" description="Helical" evidence="9">
    <location>
        <begin position="35"/>
        <end position="56"/>
    </location>
</feature>
<evidence type="ECO:0000256" key="3">
    <source>
        <dbReference type="ARBA" id="ARBA00022448"/>
    </source>
</evidence>
<proteinExistence type="inferred from homology"/>
<organism evidence="11">
    <name type="scientific">marine sediment metagenome</name>
    <dbReference type="NCBI Taxonomy" id="412755"/>
    <lineage>
        <taxon>unclassified sequences</taxon>
        <taxon>metagenomes</taxon>
        <taxon>ecological metagenomes</taxon>
    </lineage>
</organism>
<dbReference type="Pfam" id="PF00344">
    <property type="entry name" value="SecY"/>
    <property type="match status" value="1"/>
</dbReference>
<dbReference type="PROSITE" id="PS00755">
    <property type="entry name" value="SECY_1"/>
    <property type="match status" value="1"/>
</dbReference>
<evidence type="ECO:0000259" key="10">
    <source>
        <dbReference type="Pfam" id="PF10559"/>
    </source>
</evidence>
<feature type="domain" description="Translocon Sec61/SecY plug" evidence="10">
    <location>
        <begin position="3"/>
        <end position="30"/>
    </location>
</feature>
<keyword evidence="4 9" id="KW-0812">Transmembrane</keyword>
<comment type="subcellular location">
    <subcellularLocation>
        <location evidence="1">Endomembrane system</location>
        <topology evidence="1">Multi-pass membrane protein</topology>
    </subcellularLocation>
</comment>
<evidence type="ECO:0000256" key="9">
    <source>
        <dbReference type="SAM" id="Phobius"/>
    </source>
</evidence>
<feature type="transmembrane region" description="Helical" evidence="9">
    <location>
        <begin position="101"/>
        <end position="119"/>
    </location>
</feature>
<dbReference type="InterPro" id="IPR023201">
    <property type="entry name" value="SecY_dom_sf"/>
</dbReference>
<dbReference type="PRINTS" id="PR00303">
    <property type="entry name" value="SECYTRNLCASE"/>
</dbReference>
<feature type="transmembrane region" description="Helical" evidence="9">
    <location>
        <begin position="76"/>
        <end position="95"/>
    </location>
</feature>
<evidence type="ECO:0000256" key="2">
    <source>
        <dbReference type="ARBA" id="ARBA00005751"/>
    </source>
</evidence>
<keyword evidence="8 9" id="KW-0472">Membrane</keyword>
<keyword evidence="7" id="KW-0811">Translocation</keyword>
<evidence type="ECO:0000256" key="6">
    <source>
        <dbReference type="ARBA" id="ARBA00022989"/>
    </source>
</evidence>
<dbReference type="Gene3D" id="1.10.3370.10">
    <property type="entry name" value="SecY subunit domain"/>
    <property type="match status" value="1"/>
</dbReference>
<feature type="non-terminal residue" evidence="11">
    <location>
        <position position="164"/>
    </location>
</feature>
<dbReference type="AlphaFoldDB" id="X1JV71"/>
<keyword evidence="3" id="KW-0813">Transport</keyword>
<keyword evidence="5" id="KW-0653">Protein transport</keyword>
<keyword evidence="6 9" id="KW-1133">Transmembrane helix</keyword>
<dbReference type="PROSITE" id="PS00756">
    <property type="entry name" value="SECY_2"/>
    <property type="match status" value="1"/>
</dbReference>
<accession>X1JV71</accession>
<gene>
    <name evidence="11" type="ORF">S03H2_45782</name>
</gene>
<dbReference type="Pfam" id="PF10559">
    <property type="entry name" value="Plug_translocon"/>
    <property type="match status" value="1"/>
</dbReference>
<comment type="caution">
    <text evidence="11">The sequence shown here is derived from an EMBL/GenBank/DDBJ whole genome shotgun (WGS) entry which is preliminary data.</text>
</comment>
<evidence type="ECO:0000313" key="11">
    <source>
        <dbReference type="EMBL" id="GAH73693.1"/>
    </source>
</evidence>
<dbReference type="InterPro" id="IPR002208">
    <property type="entry name" value="SecY/SEC61-alpha"/>
</dbReference>
<dbReference type="SUPFAM" id="SSF103491">
    <property type="entry name" value="Preprotein translocase SecY subunit"/>
    <property type="match status" value="1"/>
</dbReference>
<evidence type="ECO:0000256" key="7">
    <source>
        <dbReference type="ARBA" id="ARBA00023010"/>
    </source>
</evidence>